<reference evidence="5 6" key="1">
    <citation type="submission" date="2019-04" db="EMBL/GenBank/DDBJ databases">
        <title>Phreatobacter aquaticus sp. nov.</title>
        <authorList>
            <person name="Choi A."/>
        </authorList>
    </citation>
    <scope>NUCLEOTIDE SEQUENCE [LARGE SCALE GENOMIC DNA]</scope>
    <source>
        <strain evidence="5 6">KCTC 52518</strain>
    </source>
</reference>
<name>A0A4D7AQ44_9HYPH</name>
<dbReference type="PROSITE" id="PS50893">
    <property type="entry name" value="ABC_TRANSPORTER_2"/>
    <property type="match status" value="1"/>
</dbReference>
<dbReference type="GO" id="GO:0005524">
    <property type="term" value="F:ATP binding"/>
    <property type="evidence" value="ECO:0007669"/>
    <property type="project" value="UniProtKB-KW"/>
</dbReference>
<dbReference type="EMBL" id="CP039690">
    <property type="protein sequence ID" value="QCI63109.1"/>
    <property type="molecule type" value="Genomic_DNA"/>
</dbReference>
<evidence type="ECO:0000256" key="3">
    <source>
        <dbReference type="ARBA" id="ARBA00022840"/>
    </source>
</evidence>
<keyword evidence="2" id="KW-0547">Nucleotide-binding</keyword>
<evidence type="ECO:0000256" key="2">
    <source>
        <dbReference type="ARBA" id="ARBA00022741"/>
    </source>
</evidence>
<dbReference type="FunFam" id="3.40.50.300:FF:000421">
    <property type="entry name" value="Branched-chain amino acid ABC transporter ATP-binding protein"/>
    <property type="match status" value="1"/>
</dbReference>
<evidence type="ECO:0000313" key="6">
    <source>
        <dbReference type="Proteomes" id="UP000298781"/>
    </source>
</evidence>
<dbReference type="GO" id="GO:0005886">
    <property type="term" value="C:plasma membrane"/>
    <property type="evidence" value="ECO:0007669"/>
    <property type="project" value="TreeGrafter"/>
</dbReference>
<keyword evidence="6" id="KW-1185">Reference proteome</keyword>
<dbReference type="OrthoDB" id="9779872at2"/>
<dbReference type="SUPFAM" id="SSF52540">
    <property type="entry name" value="P-loop containing nucleoside triphosphate hydrolases"/>
    <property type="match status" value="1"/>
</dbReference>
<keyword evidence="1" id="KW-0813">Transport</keyword>
<dbReference type="Pfam" id="PF12399">
    <property type="entry name" value="BCA_ABC_TP_C"/>
    <property type="match status" value="1"/>
</dbReference>
<dbReference type="InterPro" id="IPR032823">
    <property type="entry name" value="BCA_ABC_TP_C"/>
</dbReference>
<dbReference type="Pfam" id="PF00005">
    <property type="entry name" value="ABC_tran"/>
    <property type="match status" value="1"/>
</dbReference>
<dbReference type="InterPro" id="IPR003439">
    <property type="entry name" value="ABC_transporter-like_ATP-bd"/>
</dbReference>
<dbReference type="Proteomes" id="UP000298781">
    <property type="component" value="Chromosome"/>
</dbReference>
<proteinExistence type="predicted"/>
<dbReference type="PANTHER" id="PTHR45772">
    <property type="entry name" value="CONSERVED COMPONENT OF ABC TRANSPORTER FOR NATURAL AMINO ACIDS-RELATED"/>
    <property type="match status" value="1"/>
</dbReference>
<dbReference type="InterPro" id="IPR027417">
    <property type="entry name" value="P-loop_NTPase"/>
</dbReference>
<organism evidence="5 6">
    <name type="scientific">Phreatobacter stygius</name>
    <dbReference type="NCBI Taxonomy" id="1940610"/>
    <lineage>
        <taxon>Bacteria</taxon>
        <taxon>Pseudomonadati</taxon>
        <taxon>Pseudomonadota</taxon>
        <taxon>Alphaproteobacteria</taxon>
        <taxon>Hyphomicrobiales</taxon>
        <taxon>Phreatobacteraceae</taxon>
        <taxon>Phreatobacter</taxon>
    </lineage>
</organism>
<dbReference type="CDD" id="cd03219">
    <property type="entry name" value="ABC_Mj1267_LivG_branched"/>
    <property type="match status" value="1"/>
</dbReference>
<evidence type="ECO:0000256" key="1">
    <source>
        <dbReference type="ARBA" id="ARBA00022448"/>
    </source>
</evidence>
<accession>A0A4D7AQ44</accession>
<dbReference type="AlphaFoldDB" id="A0A4D7AQ44"/>
<protein>
    <submittedName>
        <fullName evidence="5">ABC transporter ATP-binding protein</fullName>
    </submittedName>
</protein>
<feature type="domain" description="ABC transporter" evidence="4">
    <location>
        <begin position="3"/>
        <end position="251"/>
    </location>
</feature>
<dbReference type="Gene3D" id="3.40.50.300">
    <property type="entry name" value="P-loop containing nucleotide triphosphate hydrolases"/>
    <property type="match status" value="1"/>
</dbReference>
<evidence type="ECO:0000259" key="4">
    <source>
        <dbReference type="PROSITE" id="PS50893"/>
    </source>
</evidence>
<dbReference type="GO" id="GO:0016887">
    <property type="term" value="F:ATP hydrolysis activity"/>
    <property type="evidence" value="ECO:0007669"/>
    <property type="project" value="InterPro"/>
</dbReference>
<dbReference type="SMART" id="SM00382">
    <property type="entry name" value="AAA"/>
    <property type="match status" value="1"/>
</dbReference>
<dbReference type="PANTHER" id="PTHR45772:SF1">
    <property type="entry name" value="ABC TRANSPORTER ATP-BINDING PROTEIN"/>
    <property type="match status" value="1"/>
</dbReference>
<keyword evidence="3 5" id="KW-0067">ATP-binding</keyword>
<dbReference type="InterPro" id="IPR003593">
    <property type="entry name" value="AAA+_ATPase"/>
</dbReference>
<sequence>MLLEARNLSVAFGGIKAVDEVSFGVAPGEIFTIIGPNGAGKTTIFNLVSRIYNPTGGDIFYGGQAITRVAPQAVARLGIARTFQNIELFDHASVVDNILVGCHVKVRSGILSELLFTPGVRRQEMEFRRKVEEIIEFLELEHHRDAPIASLSYGIRKVVEIGRALALGPKLLLLDEPSSGLNPEETEDMVHWIRDIRDDLGVTVIMVEHDMTLVRRVSDRVLALESGRVLALGDADQVISDPRVVRAYLGD</sequence>
<dbReference type="InterPro" id="IPR051120">
    <property type="entry name" value="ABC_AA/LPS_Transport"/>
</dbReference>
<gene>
    <name evidence="5" type="ORF">E8M01_01975</name>
</gene>
<evidence type="ECO:0000313" key="5">
    <source>
        <dbReference type="EMBL" id="QCI63109.1"/>
    </source>
</evidence>
<dbReference type="KEGG" id="pstg:E8M01_01975"/>